<keyword evidence="14 33" id="KW-0812">Transmembrane</keyword>
<dbReference type="Gene3D" id="2.170.40.20">
    <property type="entry name" value="Human immunodeficiency virus 1, Gp160, envelope glycoprotein"/>
    <property type="match status" value="2"/>
</dbReference>
<comment type="PTM">
    <text evidence="33">Specific enzymatic cleavages in vivo yield mature proteins. Envelope glycoproteins are synthesized as a inactive precursor that is heavily N-glycosylated and processed likely by host cell furin in the Golgi to yield the mature SU and TM proteins. The cleavage site between SU and TM requires the minimal sequence [KR]-X-[KR]-R. About 2 of the 9 disulfide bonds of gp41 are reduced by P4HB/PDI, following binding to CD4 receptor.</text>
</comment>
<keyword evidence="20 33" id="KW-0261">Viral envelope protein</keyword>
<dbReference type="InterPro" id="IPR000328">
    <property type="entry name" value="GP41-like"/>
</dbReference>
<feature type="lipid moiety-binding region" description="S-palmitoyl cysteine; by host" evidence="33">
    <location>
        <position position="761"/>
    </location>
</feature>
<feature type="disulfide bond" evidence="33">
    <location>
        <begin position="216"/>
        <end position="245"/>
    </location>
</feature>
<evidence type="ECO:0000256" key="16">
    <source>
        <dbReference type="ARBA" id="ARBA00022729"/>
    </source>
</evidence>
<dbReference type="GO" id="GO:0075512">
    <property type="term" value="P:clathrin-dependent endocytosis of virus by host cell"/>
    <property type="evidence" value="ECO:0007669"/>
    <property type="project" value="UniProtKB-UniRule"/>
</dbReference>
<evidence type="ECO:0000256" key="22">
    <source>
        <dbReference type="ARBA" id="ARBA00022989"/>
    </source>
</evidence>
<dbReference type="GO" id="GO:0019064">
    <property type="term" value="P:fusion of virus membrane with host plasma membrane"/>
    <property type="evidence" value="ECO:0007669"/>
    <property type="project" value="UniProtKB-UniRule"/>
</dbReference>
<dbReference type="HAMAP" id="MF_04083">
    <property type="entry name" value="HIV_ENV"/>
    <property type="match status" value="1"/>
</dbReference>
<comment type="domain">
    <text evidence="33">The CD4-binding region is targeted by the antibody b12.</text>
</comment>
<evidence type="ECO:0000256" key="12">
    <source>
        <dbReference type="ARBA" id="ARBA00022595"/>
    </source>
</evidence>
<dbReference type="InterPro" id="IPR000777">
    <property type="entry name" value="HIV1_Gp120"/>
</dbReference>
<evidence type="ECO:0000256" key="8">
    <source>
        <dbReference type="ARBA" id="ARBA00022510"/>
    </source>
</evidence>
<dbReference type="GO" id="GO:0005198">
    <property type="term" value="F:structural molecule activity"/>
    <property type="evidence" value="ECO:0007669"/>
    <property type="project" value="UniProtKB-UniRule"/>
</dbReference>
<gene>
    <name evidence="33 38" type="primary">env</name>
</gene>
<accession>A0A077H0T2</accession>
<feature type="region of interest" description="Disordered" evidence="35">
    <location>
        <begin position="716"/>
        <end position="741"/>
    </location>
</feature>
<keyword evidence="9 33" id="KW-1032">Host cell membrane</keyword>
<evidence type="ECO:0000256" key="28">
    <source>
        <dbReference type="ARBA" id="ARBA00023180"/>
    </source>
</evidence>
<keyword evidence="24 33" id="KW-0175">Coiled coil</keyword>
<dbReference type="SUPFAM" id="SSF58069">
    <property type="entry name" value="Virus ectodomain"/>
    <property type="match status" value="1"/>
</dbReference>
<feature type="disulfide bond" evidence="33">
    <location>
        <begin position="226"/>
        <end position="237"/>
    </location>
</feature>
<keyword evidence="17 33" id="KW-1161">Viral attachment to host cell</keyword>
<evidence type="ECO:0000256" key="4">
    <source>
        <dbReference type="ARBA" id="ARBA00004563"/>
    </source>
</evidence>
<feature type="disulfide bond" evidence="33">
    <location>
        <begin position="595"/>
        <end position="601"/>
    </location>
</feature>
<keyword evidence="19 33" id="KW-1043">Host membrane</keyword>
<keyword evidence="18 33" id="KW-0946">Virion</keyword>
<dbReference type="CDD" id="cd09909">
    <property type="entry name" value="HIV-1-like_HR1-HR2"/>
    <property type="match status" value="1"/>
</dbReference>
<comment type="miscellaneous">
    <text evidence="33">Inhibitors targeting HIV-1 viral envelope proteins are used as antiretroviral drugs. Attachment of virions to the cell surface via non-specific interactions and CD4 binding can be blocked by inhibitors that include cyanovirin-N, cyclotriazadisulfonamide analogs, PRO 2000, TNX 355 and PRO 542. In addition, BMS 806 can block CD4-induced conformational changes. Env interactions with the coreceptor molecules can be targeted by CCR5 antagonists including SCH-D, maraviroc (UK 427857) and aplaviroc (GW 873140), and the CXCR4 antagonist AMD 070. Fusion of viral and cellular membranes can be inhibited by peptides such as enfuvirtide and tifuvirtide (T 1249). Resistance to inhibitors associated with mutations in Env are observed. Most of the time, single mutations confer only a modest reduction in drug susceptibility. Combination of several mutations is usually required to develop a high-level drug resistance.</text>
</comment>
<keyword evidence="27 33" id="KW-1015">Disulfide bond</keyword>
<evidence type="ECO:0000256" key="21">
    <source>
        <dbReference type="ARBA" id="ARBA00022890"/>
    </source>
</evidence>
<feature type="chain" id="PRO_5023374219" description="Transmembrane protein gp41" evidence="33">
    <location>
        <begin position="508"/>
        <end position="853"/>
    </location>
</feature>
<feature type="chain" id="PRO_5023374218" description="Envelope glycoprotein gp160" evidence="33">
    <location>
        <begin position="35"/>
        <end position="853"/>
    </location>
</feature>
<comment type="subunit">
    <text evidence="33">The mature envelope protein (Env) consists of a homotrimer of non-covalently associated gp120-gp41 heterodimers. The resulting complex protrudes from the virus surface as a spike. There seems to be as few as 10 spikes on the average virion. Surface protein gp120 interacts with host CD4, CCR5 and CXCR4. Gp120 also interacts with the C-type lectins CD209/DC-SIGN and CLEC4M/DC-SIGNR (collectively referred to as DC-SIGN(R)). Gp120 and gp41 interact with GalCer. Gp120 interacts with host ITGA4/ITGB7 complex; on CD4+ T-cells, this interaction results in rapid activation of integrin ITGAL/LFA-1, which facilitates efficient cell-to-cell spreading of HIV-1. Gp120 interacts with cell-associated heparan sulfate; this interaction increases virus infectivity on permissive cells and may be involved in infection of CD4- cells.</text>
</comment>
<keyword evidence="25 33" id="KW-0472">Membrane</keyword>
<dbReference type="GO" id="GO:0020002">
    <property type="term" value="C:host cell plasma membrane"/>
    <property type="evidence" value="ECO:0007669"/>
    <property type="project" value="UniProtKB-SubCell"/>
</dbReference>
<comment type="subcellular location">
    <molecule>Surface protein gp120</molecule>
    <subcellularLocation>
        <location evidence="33">Virion membrane</location>
        <topology evidence="33">Peripheral membrane protein</topology>
    </subcellularLocation>
    <subcellularLocation>
        <location evidence="33">Host cell membrane</location>
        <topology evidence="33">Peripheral membrane protein</topology>
    </subcellularLocation>
    <subcellularLocation>
        <location evidence="33">Host endosome membrane</location>
        <topology evidence="33">Single-pass type I membrane protein</topology>
    </subcellularLocation>
    <text evidence="33">The surface protein is not anchored to the viral envelope, but associates with the extravirion surface through its binding to TM. It is probably concentrated at the site of budding and incorporated into the virions possibly by contacts between the cytoplasmic tail of Env and the N-terminus of Gag.</text>
</comment>
<evidence type="ECO:0000256" key="19">
    <source>
        <dbReference type="ARBA" id="ARBA00022870"/>
    </source>
</evidence>
<evidence type="ECO:0000256" key="6">
    <source>
        <dbReference type="ARBA" id="ARBA00004650"/>
    </source>
</evidence>
<dbReference type="GO" id="GO:0055036">
    <property type="term" value="C:virion membrane"/>
    <property type="evidence" value="ECO:0007669"/>
    <property type="project" value="UniProtKB-SubCell"/>
</dbReference>
<name>A0A077H0T2_HV1</name>
<organismHost>
    <name type="scientific">Homo sapiens</name>
    <name type="common">Human</name>
    <dbReference type="NCBI Taxonomy" id="9606"/>
</organismHost>
<comment type="miscellaneous">
    <text evidence="33">HIV-1 lineages are divided in three main groups, M (for Major), O (for Outlier), and N (for New, or Non-M, Non-O). The vast majority of strains found worldwide belong to the group M. Group O seems to be endemic to and largely confined to Cameroon and neighboring countries in West Central Africa, where these viruses represent a small minority of HIV-1 strains. The group N is represented by a limited number of isolates from Cameroonian persons. The group M is further subdivided in 9 clades or subtypes (A to D, F to H, J and K).</text>
</comment>
<dbReference type="SUPFAM" id="SSF56502">
    <property type="entry name" value="gp120 core"/>
    <property type="match status" value="2"/>
</dbReference>
<feature type="disulfide bond" evidence="33">
    <location>
        <begin position="374"/>
        <end position="441"/>
    </location>
</feature>
<evidence type="ECO:0000256" key="17">
    <source>
        <dbReference type="ARBA" id="ARBA00022804"/>
    </source>
</evidence>
<feature type="coiled-coil region" evidence="33">
    <location>
        <begin position="630"/>
        <end position="664"/>
    </location>
</feature>
<feature type="short sequence motif" description="Di-leucine internalization motif" evidence="33">
    <location>
        <begin position="852"/>
        <end position="853"/>
    </location>
</feature>
<feature type="topological domain" description="Cytoplasmic" evidence="33">
    <location>
        <begin position="703"/>
        <end position="853"/>
    </location>
</feature>
<evidence type="ECO:0000259" key="36">
    <source>
        <dbReference type="Pfam" id="PF00516"/>
    </source>
</evidence>
<keyword evidence="21 33" id="KW-1164">Virus endocytosis by host</keyword>
<dbReference type="GO" id="GO:0016020">
    <property type="term" value="C:membrane"/>
    <property type="evidence" value="ECO:0007669"/>
    <property type="project" value="UniProtKB-UniRule"/>
</dbReference>
<feature type="domain" description="Human immunodeficiency virus 1 envelope glycoprotein Gp120" evidence="36">
    <location>
        <begin position="141"/>
        <end position="507"/>
    </location>
</feature>
<keyword evidence="8 33" id="KW-1170">Fusion of virus membrane with host endosomal membrane</keyword>
<evidence type="ECO:0000256" key="18">
    <source>
        <dbReference type="ARBA" id="ARBA00022844"/>
    </source>
</evidence>
<keyword evidence="31 33" id="KW-1160">Virus entry into host cell</keyword>
<evidence type="ECO:0000256" key="30">
    <source>
        <dbReference type="ARBA" id="ARBA00023288"/>
    </source>
</evidence>
<dbReference type="FunFam" id="1.20.5.490:FF:000001">
    <property type="entry name" value="Envelope glycoprotein gp160"/>
    <property type="match status" value="1"/>
</dbReference>
<dbReference type="FunFam" id="1.10.287.210:FF:000001">
    <property type="entry name" value="Envelope glycoprotein gp160"/>
    <property type="match status" value="1"/>
</dbReference>
<comment type="PTM">
    <text evidence="33">Highly glycosylated by host. The high number of glycan on the protein is reffered to as 'glycan shield' because it contributes to hide protein sequence from adaptive immune system.</text>
</comment>
<keyword evidence="10 33" id="KW-1165">Clathrin-mediated endocytosis of virus by host</keyword>
<feature type="compositionally biased region" description="Basic and acidic residues" evidence="35">
    <location>
        <begin position="723"/>
        <end position="741"/>
    </location>
</feature>
<keyword evidence="30 33" id="KW-0449">Lipoprotein</keyword>
<evidence type="ECO:0000256" key="26">
    <source>
        <dbReference type="ARBA" id="ARBA00023139"/>
    </source>
</evidence>
<keyword evidence="15 33" id="KW-0053">Apoptosis</keyword>
<keyword evidence="29 33" id="KW-0899">Viral immunoevasion</keyword>
<evidence type="ECO:0000256" key="27">
    <source>
        <dbReference type="ARBA" id="ARBA00023157"/>
    </source>
</evidence>
<comment type="caution">
    <text evidence="33 34">Lacks conserved residue(s) required for the propagation of feature annotation.</text>
</comment>
<keyword evidence="23 33" id="KW-1039">Host endosome</keyword>
<reference evidence="38" key="1">
    <citation type="journal article" date="2014" name="Retrovirology">
        <title>Single genome analysis reveals genetic characteristics of Neuroadaptation across HIV-1 envelope.</title>
        <authorList>
            <person name="Evering T.H."/>
            <person name="Kamau E."/>
            <person name="St Bernard L."/>
            <person name="Farmer C.B."/>
            <person name="Kong X.P."/>
            <person name="Markowitz M."/>
        </authorList>
    </citation>
    <scope>NUCLEOTIDE SEQUENCE</scope>
    <source>
        <strain evidence="38">C010312C6</strain>
    </source>
</reference>
<evidence type="ECO:0000256" key="13">
    <source>
        <dbReference type="ARBA" id="ARBA00022685"/>
    </source>
</evidence>
<evidence type="ECO:0000256" key="32">
    <source>
        <dbReference type="ARBA" id="ARBA00062028"/>
    </source>
</evidence>
<evidence type="ECO:0000256" key="9">
    <source>
        <dbReference type="ARBA" id="ARBA00022511"/>
    </source>
</evidence>
<dbReference type="Gene3D" id="1.20.5.490">
    <property type="entry name" value="Single helix bin"/>
    <property type="match status" value="1"/>
</dbReference>
<evidence type="ECO:0000256" key="11">
    <source>
        <dbReference type="ARBA" id="ARBA00022581"/>
    </source>
</evidence>
<comment type="domain">
    <text evidence="33">The membrane proximal external region (MPER) present in gp41 is a tryptophan-rich region recognized by the antibodies 2F5, Z13, and 4E10. MPER seems to play a role in fusion.</text>
</comment>
<evidence type="ECO:0000256" key="24">
    <source>
        <dbReference type="ARBA" id="ARBA00023054"/>
    </source>
</evidence>
<comment type="subunit">
    <text evidence="32">The mature envelope protein (Env) consists of a homotrimer of non-covalently associated gp120-gp41 heterodimers. The resulting complex protrudes from the virus surface as a spike. There seems to be as few as 10 spikes on the average virion. Interacts with host CD4, CCR5 and CXCR4. Gp120 also interacts with the C-type lectins CD209/DC-SIGN and CLEC4M/DC-SIGNR (collectively referred to as DC-SIGN(R)). Gp120 and gp41 interact with GalCer. Gp120 interacts with host ITGA4/ITGB7 complex; on CD4+ T-cells, this interaction results in rapid activation of integrin ITGAL/LFA-1, which facilitates efficient cell-to-cell spreading of HIV-1. Gp120 interacts with cell-associated heparan sulfate; this interaction increases virus infectivity on permissive cells and may be involved in infection of CD4- cells.</text>
</comment>
<dbReference type="Pfam" id="PF00516">
    <property type="entry name" value="GP120"/>
    <property type="match status" value="1"/>
</dbReference>
<dbReference type="GO" id="GO:0019062">
    <property type="term" value="P:virion attachment to host cell"/>
    <property type="evidence" value="ECO:0007669"/>
    <property type="project" value="UniProtKB-UniRule"/>
</dbReference>
<proteinExistence type="inferred from homology"/>
<evidence type="ECO:0000256" key="10">
    <source>
        <dbReference type="ARBA" id="ARBA00022570"/>
    </source>
</evidence>
<dbReference type="EMBL" id="KM258899">
    <property type="protein sequence ID" value="AIL84005.1"/>
    <property type="molecule type" value="Genomic_RNA"/>
</dbReference>
<keyword evidence="7 33" id="KW-1168">Fusion of virus membrane with host membrane</keyword>
<comment type="domain">
    <text evidence="33">The YXXL motif is involved in determining the exact site of viral release at the surface of infected mononuclear cells and promotes endocytosis. YXXL and di-leucine endocytosis motifs interact directly or indirectly with the clathrin adapter complexes, opperate independently, and their activities are not additive.</text>
</comment>
<evidence type="ECO:0000256" key="2">
    <source>
        <dbReference type="ARBA" id="ARBA00004433"/>
    </source>
</evidence>
<dbReference type="InterPro" id="IPR037527">
    <property type="entry name" value="Gp160"/>
</dbReference>
<feature type="transmembrane region" description="Helical" evidence="34">
    <location>
        <begin position="20"/>
        <end position="44"/>
    </location>
</feature>
<dbReference type="InterPro" id="IPR036377">
    <property type="entry name" value="Gp120_core_sf"/>
</dbReference>
<evidence type="ECO:0000256" key="15">
    <source>
        <dbReference type="ARBA" id="ARBA00022703"/>
    </source>
</evidence>
<keyword evidence="13 33" id="KW-0165">Cleavage on pair of basic residues</keyword>
<comment type="function">
    <text evidence="33">Surface protein gp120: Attaches the virus to the host lymphoid cell by binding to the primary receptor CD4. This interaction induces a structural rearrangement creating a high affinity binding site for a chemokine coreceptor like CXCR4 and/or CCR5. Acts as a ligand for CD209/DC-SIGN and CLEC4M/DC-SIGNR, which are respectively found on dendritic cells (DCs), and on endothelial cells of liver sinusoids and lymph node sinuses. These interactions allow capture of viral particles at mucosal surfaces by these cells and subsequent transmission to permissive cells. HIV subverts the migration properties of dendritic cells to gain access to CD4+ T-cells in lymph nodes. Virus transmission to permissive T-cells occurs either in trans (without DCs infection, through viral capture and transmission), or in cis (following DCs productive infection, through the usual CD4-gp120 interaction), thereby inducing a robust infection. In trans infection, bound virions remain infectious over days and it is proposed that they are not degraded, but protected in non-lysosomal acidic organelles within the DCs close to the cell membrane thus contributing to the viral infectious potential during DCs' migration from the periphery to the lymphoid tissues. On arrival at lymphoid tissues, intact virions recycle back to DCs' cell surface allowing virus transmission to CD4+ T-cells.</text>
</comment>
<dbReference type="GO" id="GO:1903908">
    <property type="term" value="P:positive regulation of plasma membrane raft polarization"/>
    <property type="evidence" value="ECO:0007669"/>
    <property type="project" value="UniProtKB-UniRule"/>
</dbReference>
<comment type="subcellular location">
    <molecule>Transmembrane protein gp41</molecule>
    <subcellularLocation>
        <location evidence="33">Virion membrane</location>
        <topology evidence="33">Single-pass type I membrane protein</topology>
    </subcellularLocation>
    <subcellularLocation>
        <location evidence="33">Host cell membrane</location>
        <topology evidence="33">Single-pass type I membrane protein</topology>
    </subcellularLocation>
    <subcellularLocation>
        <location evidence="33">Host endosome membrane</location>
        <topology evidence="33">Single-pass type I membrane protein</topology>
    </subcellularLocation>
    <text evidence="33">It is probably concentrated at the site of budding and incorporated into the virions possibly by contacts between the cytoplasmic tail of Env and the N-terminus of Gag.</text>
</comment>
<sequence length="853" mass="96793">MRVKEIRKNCQRLWRWGTMLTMLLGMLMICSAAENLWVTVYYGVPVWKEATTTLFCASDAKAYDTEVHNVWATHACVPTDPNPQEVVLGNVTENFNMWKNDMAEQMHEDIISLWDQSLKPCVKLTPLCVTLNCTNLNNTETNNTAEIKYMEDEMKNCSFNVSTRIRNKMQQEYALFYKLDIVPIDNKSYTLINCNTSVITQACPKVSFEPIPIHYCAPAGFAILKCNDKKFNGTGACTNVSTVQCTHGIRPVVSTQLLLNGSLAEDEVVIRSENITDNAKTIIVQLNTAVKINCTRPGNNTRKSIPMGPGKVIYATGEIVGNTRQAHCNLSKTHWAETLKLVATKLREQFNNQTIAFNHSSGGDPEIVMHSFNCGGEFFYCNTTQLFKGTWTGTWNGTWNSTWNDTSGNITLPCRIKQIINRWQEVGKAIYAPPIRGNISCSSNITGLLLTRDGGKLNGTIETFRPGGGDMRDNWRSELYKYKVVKIEPLGVAPTRAKRRVVQREKRAVGMLGAMFLGFLGAAGSTMGAASVTLTVQARQLLSGIVQQQNNLLRAIEAQQHMLQLTVWGIKQLQARVLAIERYLKDQQLLGIWGCSGRLICTTTVPWNTSWSNKSLNEIWDNMTWMQWEKEIDNYTKLIYTLIEESQNQQEKNELDLLELDKWASLWNWFDITNWLWYIKIFIMIVGGLIGLRIVFTVLSIVNRVRQGYSPLSLQTRLPAPRGPDRPEGIEGEGGERGREGSSRLVHGFLALIWDDLRSLCLFSYHRLRDLLLIAARIVELLGRRGWEALTYWWNLLQYWIQELKNSAVSLLNATAIAVAEGTDRVIEVAQRIWRAFIHIPRRIRQGFERALL</sequence>
<dbReference type="FunFam" id="2.170.40.20:FF:000003">
    <property type="entry name" value="Envelope glycoprotein gp160"/>
    <property type="match status" value="1"/>
</dbReference>
<keyword evidence="16 33" id="KW-0732">Signal</keyword>
<keyword evidence="28 33" id="KW-0325">Glycoprotein</keyword>
<comment type="function">
    <text evidence="33">Transmembrane protein gp41: Acts as a class I viral fusion protein. Under the current model, the protein has at least 3 conformational states: pre-fusion native state, pre-hairpin intermediate state, and post-fusion hairpin state. During fusion of viral and target intracellular membranes, the coiled coil regions (heptad repeats) assume a trimer-of-hairpins structure, positioning the fusion peptide in close proximity to the C-terminal region of the ectodomain. The formation of this structure appears to drive apposition and subsequent fusion of viral and target cell membranes. Complete fusion occurs in host cell endosomes and is dynamin-dependent, however some lipid transfer might occur at the plasma membrane. The virus undergoes clathrin-dependent internalization long before endosomal fusion, thus minimizing the surface exposure of conserved viral epitopes during fusion and reducing the efficacy of inhibitors targeting these epitopes. Membranes fusion leads to delivery of the nucleocapsid into the cytoplasm.</text>
</comment>
<dbReference type="GO" id="GO:0052031">
    <property type="term" value="P:symbiont-mediated perturbation of host defense response"/>
    <property type="evidence" value="ECO:0007669"/>
    <property type="project" value="UniProtKB-UniRule"/>
</dbReference>
<evidence type="ECO:0000256" key="20">
    <source>
        <dbReference type="ARBA" id="ARBA00022879"/>
    </source>
</evidence>
<feature type="region of interest" description="CD4-binding loop" evidence="33">
    <location>
        <begin position="360"/>
        <end position="370"/>
    </location>
</feature>
<feature type="site" description="Cleavage; by host furin" evidence="33">
    <location>
        <begin position="507"/>
        <end position="508"/>
    </location>
</feature>
<keyword evidence="11 33" id="KW-0945">Host-virus interaction</keyword>
<dbReference type="GO" id="GO:0019082">
    <property type="term" value="P:viral protein processing"/>
    <property type="evidence" value="ECO:0007669"/>
    <property type="project" value="UniProtKB-UniRule"/>
</dbReference>
<dbReference type="GO" id="GO:0019031">
    <property type="term" value="C:viral envelope"/>
    <property type="evidence" value="ECO:0007669"/>
    <property type="project" value="UniProtKB-KW"/>
</dbReference>
<comment type="function">
    <text evidence="33">Envelope glycoprotein gp160: Oligomerizes in the host endoplasmic reticulum into predominantly trimers. In a second time, gp160 transits in the host Golgi, where glycosylation is completed. The precursor is then proteolytically cleaved in the trans-Golgi and thereby activated by cellular furin or furin-like proteases to produce gp120 and gp41.</text>
</comment>
<feature type="disulfide bond" evidence="33">
    <location>
        <begin position="381"/>
        <end position="414"/>
    </location>
</feature>
<evidence type="ECO:0000259" key="37">
    <source>
        <dbReference type="Pfam" id="PF00517"/>
    </source>
</evidence>
<evidence type="ECO:0000256" key="29">
    <source>
        <dbReference type="ARBA" id="ARBA00023280"/>
    </source>
</evidence>
<comment type="domain">
    <text evidence="33">Some of the most genetically diverse regions of the viral genome are present in Env. They are called variable regions 1 through 5 (V1 through V5). Coreceptor usage of gp120 is determined mainly by the primary structure of the third variable region (V3) in the outer domain of gp120. The sequence of V3 determines which coreceptor, CCR5 and/or CXCR4 (corresponding to R5/macrophage, X4/T cell and R5X4/T cell and macrophage tropism), is used to trigger the fusion potential of the Env complex, and hence which cells the virus can infect. Binding to CCR5 involves a region adjacent in addition to V3.</text>
</comment>
<feature type="region of interest" description="Immunosuppression" evidence="33">
    <location>
        <begin position="571"/>
        <end position="589"/>
    </location>
</feature>
<dbReference type="FunFam" id="2.170.40.20:FF:000001">
    <property type="entry name" value="Envelope glycoprotein gp160"/>
    <property type="match status" value="1"/>
</dbReference>
<dbReference type="GO" id="GO:0044175">
    <property type="term" value="C:host cell endosome membrane"/>
    <property type="evidence" value="ECO:0007669"/>
    <property type="project" value="UniProtKB-SubCell"/>
</dbReference>
<evidence type="ECO:0000256" key="33">
    <source>
        <dbReference type="HAMAP-Rule" id="MF_04083"/>
    </source>
</evidence>
<feature type="short sequence motif" description="YXXL motif; contains endocytosis signal" evidence="33">
    <location>
        <begin position="709"/>
        <end position="712"/>
    </location>
</feature>
<protein>
    <recommendedName>
        <fullName evidence="33">Envelope glycoprotein gp160</fullName>
    </recommendedName>
    <alternativeName>
        <fullName evidence="33">Env polyprotein</fullName>
    </alternativeName>
    <component>
        <recommendedName>
            <fullName evidence="33">Surface protein gp120</fullName>
            <shortName evidence="33">SU</shortName>
        </recommendedName>
        <alternativeName>
            <fullName evidence="33">Glycoprotein 120</fullName>
            <shortName evidence="33">gp120</shortName>
        </alternativeName>
    </component>
    <component>
        <recommendedName>
            <fullName evidence="33">Transmembrane protein gp41</fullName>
            <shortName evidence="33">TM</shortName>
        </recommendedName>
        <alternativeName>
            <fullName evidence="33">Glycoprotein 41</fullName>
            <shortName evidence="33">gp41</shortName>
        </alternativeName>
    </component>
</protein>
<keyword evidence="26 33" id="KW-0564">Palmitate</keyword>
<comment type="PTM">
    <text evidence="33">Palmitoylation of the transmembrane protein and of Env polyprotein (prior to its proteolytic cleavage) is essential for their association with host cell membrane lipid rafts. Palmitoylation is therefore required for envelope trafficking to classical lipid rafts, but not for viral replication.</text>
</comment>
<evidence type="ECO:0000256" key="7">
    <source>
        <dbReference type="ARBA" id="ARBA00022506"/>
    </source>
</evidence>
<dbReference type="GO" id="GO:0039654">
    <property type="term" value="P:fusion of virus membrane with host endosome membrane"/>
    <property type="evidence" value="ECO:0007669"/>
    <property type="project" value="UniProtKB-UniRule"/>
</dbReference>
<evidence type="ECO:0000256" key="14">
    <source>
        <dbReference type="ARBA" id="ARBA00022692"/>
    </source>
</evidence>
<feature type="disulfide bond" evidence="33">
    <location>
        <begin position="56"/>
        <end position="76"/>
    </location>
</feature>
<feature type="domain" description="Retroviral envelope protein GP41-like" evidence="37">
    <location>
        <begin position="527"/>
        <end position="715"/>
    </location>
</feature>
<comment type="similarity">
    <text evidence="33">Belongs to the HIV-1 env protein family.</text>
</comment>
<evidence type="ECO:0000256" key="34">
    <source>
        <dbReference type="RuleBase" id="RU363095"/>
    </source>
</evidence>
<evidence type="ECO:0000256" key="35">
    <source>
        <dbReference type="SAM" id="MobiDB-lite"/>
    </source>
</evidence>
<evidence type="ECO:0000256" key="3">
    <source>
        <dbReference type="ARBA" id="ARBA00004505"/>
    </source>
</evidence>
<feature type="region of interest" description="V5" evidence="33">
    <location>
        <begin position="457"/>
        <end position="467"/>
    </location>
</feature>
<evidence type="ECO:0000313" key="38">
    <source>
        <dbReference type="EMBL" id="AIL84005.1"/>
    </source>
</evidence>
<dbReference type="Pfam" id="PF00517">
    <property type="entry name" value="GP41"/>
    <property type="match status" value="1"/>
</dbReference>
<keyword evidence="22 33" id="KW-1133">Transmembrane helix</keyword>
<evidence type="ECO:0000256" key="5">
    <source>
        <dbReference type="ARBA" id="ARBA00004578"/>
    </source>
</evidence>
<keyword evidence="12 33" id="KW-1162">Viral penetration into host cytoplasm</keyword>
<comment type="subcellular location">
    <subcellularLocation>
        <location evidence="3">Host cell membrane</location>
        <topology evidence="3">Peripheral membrane protein</topology>
    </subcellularLocation>
    <subcellularLocation>
        <location evidence="1">Host cell membrane</location>
        <topology evidence="1">Single-pass type I membrane protein</topology>
    </subcellularLocation>
    <subcellularLocation>
        <location evidence="2">Host endosome membrane</location>
        <topology evidence="2">Peripheral membrane protein</topology>
    </subcellularLocation>
    <subcellularLocation>
        <location evidence="5">Host endosome membrane</location>
        <topology evidence="5">Single-pass type I membrane protein</topology>
    </subcellularLocation>
    <subcellularLocation>
        <location evidence="6">Virion membrane</location>
        <topology evidence="6">Peripheral membrane protein</topology>
    </subcellularLocation>
    <subcellularLocation>
        <location evidence="4">Virion membrane</location>
        <topology evidence="4">Single-pass type I membrane protein</topology>
    </subcellularLocation>
</comment>
<comment type="domain">
    <text evidence="33 34">The 17 amino acids long immunosuppressive region is present in many retroviral envelope proteins. Synthetic peptides derived from this relatively conserved sequence inhibit immune function in vitro and in vivo.</text>
</comment>
<evidence type="ECO:0000256" key="1">
    <source>
        <dbReference type="ARBA" id="ARBA00004402"/>
    </source>
</evidence>
<evidence type="ECO:0000256" key="25">
    <source>
        <dbReference type="ARBA" id="ARBA00023136"/>
    </source>
</evidence>
<feature type="transmembrane region" description="Helical" evidence="34">
    <location>
        <begin position="675"/>
        <end position="702"/>
    </location>
</feature>
<feature type="region of interest" description="V4" evidence="33">
    <location>
        <begin position="381"/>
        <end position="414"/>
    </location>
</feature>
<dbReference type="GO" id="GO:1903911">
    <property type="term" value="P:positive regulation of receptor clustering"/>
    <property type="evidence" value="ECO:0007669"/>
    <property type="project" value="UniProtKB-UniRule"/>
</dbReference>
<evidence type="ECO:0000256" key="31">
    <source>
        <dbReference type="ARBA" id="ARBA00023296"/>
    </source>
</evidence>
<dbReference type="Gene3D" id="1.10.287.210">
    <property type="match status" value="1"/>
</dbReference>
<feature type="region of interest" description="MPER; binding to GalCer" evidence="33">
    <location>
        <begin position="659"/>
        <end position="680"/>
    </location>
</feature>
<evidence type="ECO:0000256" key="23">
    <source>
        <dbReference type="ARBA" id="ARBA00023046"/>
    </source>
</evidence>
<organism evidence="38">
    <name type="scientific">Human immunodeficiency virus type 1</name>
    <name type="common">HIV-1</name>
    <dbReference type="NCBI Taxonomy" id="11676"/>
    <lineage>
        <taxon>Viruses</taxon>
        <taxon>Riboviria</taxon>
        <taxon>Pararnavirae</taxon>
        <taxon>Artverviricota</taxon>
        <taxon>Revtraviricetes</taxon>
        <taxon>Ortervirales</taxon>
        <taxon>Retroviridae</taxon>
        <taxon>Orthoretrovirinae</taxon>
        <taxon>Lentivirus</taxon>
        <taxon>Lentivirus humimdef1</taxon>
    </lineage>
</organism>